<organism evidence="3 4">
    <name type="scientific">Pristionchus pacificus</name>
    <name type="common">Parasitic nematode worm</name>
    <dbReference type="NCBI Taxonomy" id="54126"/>
    <lineage>
        <taxon>Eukaryota</taxon>
        <taxon>Metazoa</taxon>
        <taxon>Ecdysozoa</taxon>
        <taxon>Nematoda</taxon>
        <taxon>Chromadorea</taxon>
        <taxon>Rhabditida</taxon>
        <taxon>Rhabditina</taxon>
        <taxon>Diplogasteromorpha</taxon>
        <taxon>Diplogasteroidea</taxon>
        <taxon>Neodiplogasteridae</taxon>
        <taxon>Pristionchus</taxon>
    </lineage>
</organism>
<feature type="compositionally biased region" description="Basic and acidic residues" evidence="2">
    <location>
        <begin position="372"/>
        <end position="389"/>
    </location>
</feature>
<feature type="compositionally biased region" description="Acidic residues" evidence="2">
    <location>
        <begin position="1102"/>
        <end position="1119"/>
    </location>
</feature>
<evidence type="ECO:0000313" key="4">
    <source>
        <dbReference type="Proteomes" id="UP000005239"/>
    </source>
</evidence>
<feature type="region of interest" description="Disordered" evidence="2">
    <location>
        <begin position="2009"/>
        <end position="2118"/>
    </location>
</feature>
<feature type="compositionally biased region" description="Basic and acidic residues" evidence="2">
    <location>
        <begin position="912"/>
        <end position="936"/>
    </location>
</feature>
<sequence>MSRTDLTCNEAMPPVTDEKVDTRPRYNPPGGPFYAAASTATPRPGFPHAKPPAQRALYPGSLIPSISGLPHGLTLPGSSSGNSHPRPNPFPSMIGGATTSPAIAAAKEAEIRREAAIKKENEEMLKRSYEESIRANMRRINNETGPSTSTAPPGIIRPTPQMPNQYGHSMLHHPQPIHPHSTPSTSRPPAAQPGFLGHDYLGTVSQVKQIPKGGGVVHAPYNPTMKQRLNQQHAIARPIPRHADGQPSAAAQYALSQAAQAQQEAMVHARALQEKREAEQRAKLELERERAIAIERQKREEEMMIRAEMAGIAPIVRPMQRGVNLPILDPSRHNRGLPAPMPSRYVSNHNNIGMANAMTNALQAAHAAATAQKEREEREAREKFEKERDRLERAAAEPMILPPMPHQSPMHIPSILQGRNSWNKSGQQNSPLRPGYSPGLGTSTSSGPTTSTGLASFDSLLGLSSSPYARFPGNLFGGTPYTGLGQHVSPTPTTPQVMATPSPRPSILRRKANDPSGSRPNFKAMNAAAAAAVKSHPPPVPAPPAPKPVPPADEERSIFDYDSDESPPRPKSLNLADMPIKQEIVEEEDTKPVIIHRPVAIRPTYCPLTGQALWPTITVSDSPPPPPQQEPLLPSSLQQTKYSPINDCPRSSIFPSPTKPVTPHRLPSILQQSRSTAKRRLGFDESNPQTVGELATAQLASGVITLNDAKKQEIKKEILDQPSTSTASQPTTTAIKKEPGTTSSAEPTPKKRQRKQQFDANQAPEQIRMQITETPYMPIMGMRSTEFPGEFMYYTLPPEAPKKKRGRPSHQMKEQQMMEMMQMQQQTYTRSIIVDVDEPKIVPEQPKKKGGRKPKHQQQPVLPPPINPSRLIKEEDVEPMFTPPPPTRPSSCGRPKSALLQHHHAALQLQLAKHDQMVKEKEEQAKRELQEKERQTPKSTPVKAKTPPKEMSALAYANLCSENYPDEFDSDEELVDPEALVCAKVVAGQLGLINPDGEPRETTPVRRAREKRELAEEEERNKEILRRLNSAGFMQLQAAIEKREEEAREEREKAEIAEQERAEKEQKQLGLIDRRLRFLSHDKSIVRKFLRKTRRERRYEETSEESEDSEYEALLEDREDEKREDDTEKEVEEKEDDDEEKEEKEEGGEDKEDEEKEKGEVNIPSSSKDDEKIDSVESDQDEIELMEDDLLSDGHEELEGIQLPSNSSSNLEFFEYKRDGVIEVNGYTARRMQMEGAKFNILNEQEYAEYRKNPEEWNENKKKEEMEKIEKKREEMKKLVEGKTETETTEDSEESKKSDEREIARKEKKEKKIEEKKKMVEMKKRIQMDDKIMHAQMRLFMLNAKLKKMNKAKRKDRNNKLGWELDTIEKFMKEDATVQHMRRERRRMAKMDKEEKERDKAEKWMRLEGKLGKLYEQRMKEGKTPLGTELDHQIKFFERVMSDYEITKLKRRRDKRKKERKIEKNSRGKDMMKKKEVKSFMKKRQDKKKLEKQKIKREKKDREIAKMSIKIRTRLEVLNQKRKEERKKKNKGKMAKIKKIDQEINNLKDKLKSEEFVEFRKRLEERKNKKKIQQERMKMKARKLEIFKKLDELYDGKKAKPNQTMDNEIVWEIEYLEKKLTSKQLAEFRKKQNHRKIELQDQIEKEMEEKISTATMRLWILHEMRKQTDANNELDWEIEALEKELNEDAIVEFRKKQESRNANETFLDMEEKKMKVSMRLKELYADMEKLDEDSHQDLVYEIKYLEKDLSEEEIAEIREDLEEERRSDRMQVTSKNVSLRLAELYKKQEDLGDHLDEKIEWEIEELEKELNEVISDESDASEEIDDESAADEESSESDDDEVDEKEEELRPLIPLNALGDRVDFIRHDRQLEVVPPENLVLTRPNKPTKGKKSAFKKAFGFLQMWKREHHSSEGTSGIVVDAPIDIDRDLEKARKRDKMIERAFNRMKMKMAHDRERERIRAEIIDKRNTERLTREYDDMDEDQHEIHFLVEEMVDLIEIADMERIQKEKEKEQEAMDQTDEEKEEDDEEASDEDMKESDEYQTKAQKKDDTELREDGKDVQANGDSHEKEGADADEMIDDSDAVLSGGELGESAEETEEDKSEEEDYGEDIDPAERERIQEENDWILRLAVEEVDAKLQRREEKEKEQEVINI</sequence>
<feature type="compositionally biased region" description="Acidic residues" evidence="2">
    <location>
        <begin position="1127"/>
        <end position="1155"/>
    </location>
</feature>
<feature type="compositionally biased region" description="Acidic residues" evidence="2">
    <location>
        <begin position="2093"/>
        <end position="2113"/>
    </location>
</feature>
<accession>A0A8R1YVR9</accession>
<dbReference type="GO" id="GO:0005737">
    <property type="term" value="C:cytoplasm"/>
    <property type="evidence" value="ECO:0000318"/>
    <property type="project" value="GO_Central"/>
</dbReference>
<feature type="region of interest" description="Disordered" evidence="2">
    <location>
        <begin position="716"/>
        <end position="766"/>
    </location>
</feature>
<feature type="compositionally biased region" description="Basic residues" evidence="2">
    <location>
        <begin position="1450"/>
        <end position="1459"/>
    </location>
</feature>
<evidence type="ECO:0000256" key="2">
    <source>
        <dbReference type="SAM" id="MobiDB-lite"/>
    </source>
</evidence>
<feature type="region of interest" description="Disordered" evidence="2">
    <location>
        <begin position="401"/>
        <end position="451"/>
    </location>
</feature>
<gene>
    <name evidence="3" type="primary">WBGene00278029</name>
</gene>
<evidence type="ECO:0000313" key="3">
    <source>
        <dbReference type="EnsemblMetazoa" id="PPA39660.1"/>
    </source>
</evidence>
<feature type="compositionally biased region" description="Basic and acidic residues" evidence="2">
    <location>
        <begin position="2039"/>
        <end position="2073"/>
    </location>
</feature>
<reference evidence="3" key="2">
    <citation type="submission" date="2022-06" db="UniProtKB">
        <authorList>
            <consortium name="EnsemblMetazoa"/>
        </authorList>
    </citation>
    <scope>IDENTIFICATION</scope>
    <source>
        <strain evidence="3">PS312</strain>
    </source>
</reference>
<feature type="region of interest" description="Disordered" evidence="2">
    <location>
        <begin position="993"/>
        <end position="1020"/>
    </location>
</feature>
<dbReference type="PANTHER" id="PTHR24345:SF93">
    <property type="entry name" value="SERINE_THREONINE-PROTEIN KINASE PLK1"/>
    <property type="match status" value="1"/>
</dbReference>
<feature type="compositionally biased region" description="Basic and acidic residues" evidence="2">
    <location>
        <begin position="1275"/>
        <end position="1286"/>
    </location>
</feature>
<feature type="compositionally biased region" description="Low complexity" evidence="2">
    <location>
        <begin position="172"/>
        <end position="193"/>
    </location>
</feature>
<feature type="region of interest" description="Disordered" evidence="2">
    <location>
        <begin position="482"/>
        <end position="574"/>
    </location>
</feature>
<feature type="region of interest" description="Disordered" evidence="2">
    <location>
        <begin position="1275"/>
        <end position="1313"/>
    </location>
</feature>
<dbReference type="PANTHER" id="PTHR24345">
    <property type="entry name" value="SERINE/THREONINE-PROTEIN KINASE PLK"/>
    <property type="match status" value="1"/>
</dbReference>
<feature type="region of interest" description="Disordered" evidence="2">
    <location>
        <begin position="639"/>
        <end position="689"/>
    </location>
</feature>
<dbReference type="GO" id="GO:0005634">
    <property type="term" value="C:nucleus"/>
    <property type="evidence" value="ECO:0000318"/>
    <property type="project" value="GO_Central"/>
</dbReference>
<feature type="region of interest" description="Disordered" evidence="2">
    <location>
        <begin position="1380"/>
        <end position="1401"/>
    </location>
</feature>
<feature type="compositionally biased region" description="Polar residues" evidence="2">
    <location>
        <begin position="488"/>
        <end position="499"/>
    </location>
</feature>
<feature type="region of interest" description="Disordered" evidence="2">
    <location>
        <begin position="877"/>
        <end position="896"/>
    </location>
</feature>
<feature type="compositionally biased region" description="Basic and acidic residues" evidence="2">
    <location>
        <begin position="838"/>
        <end position="847"/>
    </location>
</feature>
<feature type="region of interest" description="Disordered" evidence="2">
    <location>
        <begin position="912"/>
        <end position="950"/>
    </location>
</feature>
<accession>A0A2A6BC31</accession>
<feature type="compositionally biased region" description="Low complexity" evidence="2">
    <location>
        <begin position="434"/>
        <end position="451"/>
    </location>
</feature>
<feature type="compositionally biased region" description="Polar residues" evidence="2">
    <location>
        <begin position="142"/>
        <end position="151"/>
    </location>
</feature>
<keyword evidence="1" id="KW-0175">Coiled coil</keyword>
<feature type="compositionally biased region" description="Basic and acidic residues" evidence="2">
    <location>
        <begin position="1010"/>
        <end position="1020"/>
    </location>
</feature>
<feature type="region of interest" description="Disordered" evidence="2">
    <location>
        <begin position="1450"/>
        <end position="1504"/>
    </location>
</feature>
<feature type="compositionally biased region" description="Acidic residues" evidence="2">
    <location>
        <begin position="2016"/>
        <end position="2038"/>
    </location>
</feature>
<feature type="compositionally biased region" description="Polar residues" evidence="2">
    <location>
        <begin position="76"/>
        <end position="85"/>
    </location>
</feature>
<feature type="region of interest" description="Disordered" evidence="2">
    <location>
        <begin position="1094"/>
        <end position="1189"/>
    </location>
</feature>
<feature type="compositionally biased region" description="Basic and acidic residues" evidence="2">
    <location>
        <begin position="1460"/>
        <end position="1479"/>
    </location>
</feature>
<evidence type="ECO:0000256" key="1">
    <source>
        <dbReference type="SAM" id="Coils"/>
    </source>
</evidence>
<feature type="region of interest" description="Disordered" evidence="2">
    <location>
        <begin position="1"/>
        <end position="96"/>
    </location>
</feature>
<dbReference type="GO" id="GO:0007052">
    <property type="term" value="P:mitotic spindle organization"/>
    <property type="evidence" value="ECO:0000318"/>
    <property type="project" value="GO_Central"/>
</dbReference>
<feature type="compositionally biased region" description="Acidic residues" evidence="2">
    <location>
        <begin position="1814"/>
        <end position="1846"/>
    </location>
</feature>
<feature type="compositionally biased region" description="Low complexity" evidence="2">
    <location>
        <begin position="523"/>
        <end position="535"/>
    </location>
</feature>
<keyword evidence="4" id="KW-1185">Reference proteome</keyword>
<feature type="region of interest" description="Disordered" evidence="2">
    <location>
        <begin position="1040"/>
        <end position="1067"/>
    </location>
</feature>
<feature type="compositionally biased region" description="Acidic residues" evidence="2">
    <location>
        <begin position="2074"/>
        <end position="2083"/>
    </location>
</feature>
<feature type="compositionally biased region" description="Pro residues" evidence="2">
    <location>
        <begin position="536"/>
        <end position="551"/>
    </location>
</feature>
<dbReference type="GO" id="GO:0004674">
    <property type="term" value="F:protein serine/threonine kinase activity"/>
    <property type="evidence" value="ECO:0000318"/>
    <property type="project" value="GO_Central"/>
</dbReference>
<feature type="compositionally biased region" description="Polar residues" evidence="2">
    <location>
        <begin position="417"/>
        <end position="431"/>
    </location>
</feature>
<protein>
    <submittedName>
        <fullName evidence="3">Uncharacterized protein</fullName>
    </submittedName>
</protein>
<feature type="compositionally biased region" description="Basic and acidic residues" evidence="2">
    <location>
        <begin position="1389"/>
        <end position="1401"/>
    </location>
</feature>
<dbReference type="Proteomes" id="UP000005239">
    <property type="component" value="Unassembled WGS sequence"/>
</dbReference>
<proteinExistence type="predicted"/>
<dbReference type="GO" id="GO:0005813">
    <property type="term" value="C:centrosome"/>
    <property type="evidence" value="ECO:0000318"/>
    <property type="project" value="GO_Central"/>
</dbReference>
<feature type="coiled-coil region" evidence="1">
    <location>
        <begin position="1629"/>
        <end position="1684"/>
    </location>
</feature>
<feature type="region of interest" description="Disordered" evidence="2">
    <location>
        <begin position="1813"/>
        <end position="1852"/>
    </location>
</feature>
<dbReference type="GO" id="GO:0000776">
    <property type="term" value="C:kinetochore"/>
    <property type="evidence" value="ECO:0000318"/>
    <property type="project" value="GO_Central"/>
</dbReference>
<feature type="compositionally biased region" description="Low complexity" evidence="2">
    <location>
        <begin position="721"/>
        <end position="734"/>
    </location>
</feature>
<feature type="region of interest" description="Disordered" evidence="2">
    <location>
        <begin position="838"/>
        <end position="869"/>
    </location>
</feature>
<feature type="region of interest" description="Disordered" evidence="2">
    <location>
        <begin position="363"/>
        <end position="389"/>
    </location>
</feature>
<reference evidence="4" key="1">
    <citation type="journal article" date="2008" name="Nat. Genet.">
        <title>The Pristionchus pacificus genome provides a unique perspective on nematode lifestyle and parasitism.</title>
        <authorList>
            <person name="Dieterich C."/>
            <person name="Clifton S.W."/>
            <person name="Schuster L.N."/>
            <person name="Chinwalla A."/>
            <person name="Delehaunty K."/>
            <person name="Dinkelacker I."/>
            <person name="Fulton L."/>
            <person name="Fulton R."/>
            <person name="Godfrey J."/>
            <person name="Minx P."/>
            <person name="Mitreva M."/>
            <person name="Roeseler W."/>
            <person name="Tian H."/>
            <person name="Witte H."/>
            <person name="Yang S.P."/>
            <person name="Wilson R.K."/>
            <person name="Sommer R.J."/>
        </authorList>
    </citation>
    <scope>NUCLEOTIDE SEQUENCE [LARGE SCALE GENOMIC DNA]</scope>
    <source>
        <strain evidence="4">PS312</strain>
    </source>
</reference>
<feature type="compositionally biased region" description="Basic and acidic residues" evidence="2">
    <location>
        <begin position="1294"/>
        <end position="1313"/>
    </location>
</feature>
<dbReference type="GO" id="GO:0000922">
    <property type="term" value="C:spindle pole"/>
    <property type="evidence" value="ECO:0000318"/>
    <property type="project" value="GO_Central"/>
</dbReference>
<feature type="coiled-coil region" evidence="1">
    <location>
        <begin position="268"/>
        <end position="296"/>
    </location>
</feature>
<feature type="region of interest" description="Disordered" evidence="2">
    <location>
        <begin position="139"/>
        <end position="194"/>
    </location>
</feature>
<name>A0A2A6BC31_PRIPA</name>
<feature type="compositionally biased region" description="Acidic residues" evidence="2">
    <location>
        <begin position="1176"/>
        <end position="1189"/>
    </location>
</feature>
<dbReference type="EnsemblMetazoa" id="PPA39660.1">
    <property type="protein sequence ID" value="PPA39660.1"/>
    <property type="gene ID" value="WBGene00278029"/>
</dbReference>
<feature type="compositionally biased region" description="Basic and acidic residues" evidence="2">
    <location>
        <begin position="1488"/>
        <end position="1504"/>
    </location>
</feature>